<evidence type="ECO:0000313" key="4">
    <source>
        <dbReference type="Proteomes" id="UP001485043"/>
    </source>
</evidence>
<dbReference type="Gene3D" id="3.80.10.10">
    <property type="entry name" value="Ribonuclease Inhibitor"/>
    <property type="match status" value="1"/>
</dbReference>
<evidence type="ECO:0000256" key="2">
    <source>
        <dbReference type="SAM" id="MobiDB-lite"/>
    </source>
</evidence>
<feature type="compositionally biased region" description="Basic and acidic residues" evidence="2">
    <location>
        <begin position="35"/>
        <end position="48"/>
    </location>
</feature>
<dbReference type="AlphaFoldDB" id="A0AAW1STJ0"/>
<dbReference type="GO" id="GO:0005930">
    <property type="term" value="C:axoneme"/>
    <property type="evidence" value="ECO:0007669"/>
    <property type="project" value="UniProtKB-SubCell"/>
</dbReference>
<proteinExistence type="predicted"/>
<sequence length="180" mass="19050">MCPVRLQQEEDAWGASDDEERLSCLRNAAQASARNRLDSTPRPPEQRPSKPLHGRRLMRAYGPPSLEAVCLGCLAEYMPELLEAGDAVLPHLPAPTKLSLLTVARSQGLLDGAALALLVDGEWLRLDVAGCSKLGDAALQPALPQLPSLQALDLSGCSATASTLRSLPAACPNLAVLRLG</sequence>
<dbReference type="Proteomes" id="UP001485043">
    <property type="component" value="Unassembled WGS sequence"/>
</dbReference>
<accession>A0AAW1STJ0</accession>
<name>A0AAW1STJ0_9CHLO</name>
<feature type="region of interest" description="Disordered" evidence="2">
    <location>
        <begin position="31"/>
        <end position="57"/>
    </location>
</feature>
<keyword evidence="4" id="KW-1185">Reference proteome</keyword>
<dbReference type="SUPFAM" id="SSF52047">
    <property type="entry name" value="RNI-like"/>
    <property type="match status" value="1"/>
</dbReference>
<dbReference type="InterPro" id="IPR032675">
    <property type="entry name" value="LRR_dom_sf"/>
</dbReference>
<organism evidence="3 4">
    <name type="scientific">Apatococcus fuscideae</name>
    <dbReference type="NCBI Taxonomy" id="2026836"/>
    <lineage>
        <taxon>Eukaryota</taxon>
        <taxon>Viridiplantae</taxon>
        <taxon>Chlorophyta</taxon>
        <taxon>core chlorophytes</taxon>
        <taxon>Trebouxiophyceae</taxon>
        <taxon>Chlorellales</taxon>
        <taxon>Chlorellaceae</taxon>
        <taxon>Apatococcus</taxon>
    </lineage>
</organism>
<evidence type="ECO:0000313" key="3">
    <source>
        <dbReference type="EMBL" id="KAK9856827.1"/>
    </source>
</evidence>
<protein>
    <submittedName>
        <fullName evidence="3">Uncharacterized protein</fullName>
    </submittedName>
</protein>
<gene>
    <name evidence="3" type="ORF">WJX84_002125</name>
</gene>
<reference evidence="3 4" key="1">
    <citation type="journal article" date="2024" name="Nat. Commun.">
        <title>Phylogenomics reveals the evolutionary origins of lichenization in chlorophyte algae.</title>
        <authorList>
            <person name="Puginier C."/>
            <person name="Libourel C."/>
            <person name="Otte J."/>
            <person name="Skaloud P."/>
            <person name="Haon M."/>
            <person name="Grisel S."/>
            <person name="Petersen M."/>
            <person name="Berrin J.G."/>
            <person name="Delaux P.M."/>
            <person name="Dal Grande F."/>
            <person name="Keller J."/>
        </authorList>
    </citation>
    <scope>NUCLEOTIDE SEQUENCE [LARGE SCALE GENOMIC DNA]</scope>
    <source>
        <strain evidence="3 4">SAG 2523</strain>
    </source>
</reference>
<comment type="subcellular location">
    <subcellularLocation>
        <location evidence="1">Cytoplasm</location>
        <location evidence="1">Cytoskeleton</location>
        <location evidence="1">Cilium axoneme</location>
    </subcellularLocation>
</comment>
<evidence type="ECO:0000256" key="1">
    <source>
        <dbReference type="ARBA" id="ARBA00004430"/>
    </source>
</evidence>
<dbReference type="EMBL" id="JALJOV010000996">
    <property type="protein sequence ID" value="KAK9856827.1"/>
    <property type="molecule type" value="Genomic_DNA"/>
</dbReference>
<comment type="caution">
    <text evidence="3">The sequence shown here is derived from an EMBL/GenBank/DDBJ whole genome shotgun (WGS) entry which is preliminary data.</text>
</comment>